<organism evidence="2 3">
    <name type="scientific">Stylosanthes scabra</name>
    <dbReference type="NCBI Taxonomy" id="79078"/>
    <lineage>
        <taxon>Eukaryota</taxon>
        <taxon>Viridiplantae</taxon>
        <taxon>Streptophyta</taxon>
        <taxon>Embryophyta</taxon>
        <taxon>Tracheophyta</taxon>
        <taxon>Spermatophyta</taxon>
        <taxon>Magnoliopsida</taxon>
        <taxon>eudicotyledons</taxon>
        <taxon>Gunneridae</taxon>
        <taxon>Pentapetalae</taxon>
        <taxon>rosids</taxon>
        <taxon>fabids</taxon>
        <taxon>Fabales</taxon>
        <taxon>Fabaceae</taxon>
        <taxon>Papilionoideae</taxon>
        <taxon>50 kb inversion clade</taxon>
        <taxon>dalbergioids sensu lato</taxon>
        <taxon>Dalbergieae</taxon>
        <taxon>Pterocarpus clade</taxon>
        <taxon>Stylosanthes</taxon>
    </lineage>
</organism>
<feature type="region of interest" description="Disordered" evidence="1">
    <location>
        <begin position="110"/>
        <end position="129"/>
    </location>
</feature>
<dbReference type="EMBL" id="JASCZI010242158">
    <property type="protein sequence ID" value="MED6209887.1"/>
    <property type="molecule type" value="Genomic_DNA"/>
</dbReference>
<comment type="caution">
    <text evidence="2">The sequence shown here is derived from an EMBL/GenBank/DDBJ whole genome shotgun (WGS) entry which is preliminary data.</text>
</comment>
<accession>A0ABU6YJG3</accession>
<sequence>MINPPKQSHESFDKQPHNSCSFAQPLVESNLALTKNSVDIGNSKYPSSTQYDSIFPTPTLIIGDGSKHWVLNMEDLNAYDKCLVECLFFKIWDPGGHHYCKHIEPVPVNEEVESEETPTNDTGKSQMLV</sequence>
<evidence type="ECO:0000313" key="3">
    <source>
        <dbReference type="Proteomes" id="UP001341840"/>
    </source>
</evidence>
<gene>
    <name evidence="2" type="ORF">PIB30_059006</name>
</gene>
<evidence type="ECO:0000313" key="2">
    <source>
        <dbReference type="EMBL" id="MED6209887.1"/>
    </source>
</evidence>
<name>A0ABU6YJG3_9FABA</name>
<dbReference type="Proteomes" id="UP001341840">
    <property type="component" value="Unassembled WGS sequence"/>
</dbReference>
<evidence type="ECO:0000256" key="1">
    <source>
        <dbReference type="SAM" id="MobiDB-lite"/>
    </source>
</evidence>
<keyword evidence="3" id="KW-1185">Reference proteome</keyword>
<proteinExistence type="predicted"/>
<reference evidence="2 3" key="1">
    <citation type="journal article" date="2023" name="Plants (Basel)">
        <title>Bridging the Gap: Combining Genomics and Transcriptomics Approaches to Understand Stylosanthes scabra, an Orphan Legume from the Brazilian Caatinga.</title>
        <authorList>
            <person name="Ferreira-Neto J.R.C."/>
            <person name="da Silva M.D."/>
            <person name="Binneck E."/>
            <person name="de Melo N.F."/>
            <person name="da Silva R.H."/>
            <person name="de Melo A.L.T.M."/>
            <person name="Pandolfi V."/>
            <person name="Bustamante F.O."/>
            <person name="Brasileiro-Vidal A.C."/>
            <person name="Benko-Iseppon A.M."/>
        </authorList>
    </citation>
    <scope>NUCLEOTIDE SEQUENCE [LARGE SCALE GENOMIC DNA]</scope>
    <source>
        <tissue evidence="2">Leaves</tissue>
    </source>
</reference>
<protein>
    <submittedName>
        <fullName evidence="2">Uncharacterized protein</fullName>
    </submittedName>
</protein>